<keyword evidence="6 9" id="KW-0812">Transmembrane</keyword>
<evidence type="ECO:0000256" key="7">
    <source>
        <dbReference type="ARBA" id="ARBA00022989"/>
    </source>
</evidence>
<evidence type="ECO:0000313" key="10">
    <source>
        <dbReference type="EMBL" id="GHF77212.1"/>
    </source>
</evidence>
<dbReference type="AlphaFoldDB" id="A0A919EGK7"/>
<dbReference type="GO" id="GO:0009236">
    <property type="term" value="P:cobalamin biosynthetic process"/>
    <property type="evidence" value="ECO:0007669"/>
    <property type="project" value="UniProtKB-KW"/>
</dbReference>
<evidence type="ECO:0000256" key="4">
    <source>
        <dbReference type="ARBA" id="ARBA00022475"/>
    </source>
</evidence>
<keyword evidence="11" id="KW-1185">Reference proteome</keyword>
<organism evidence="10 11">
    <name type="scientific">Thalassotalea marina</name>
    <dbReference type="NCBI Taxonomy" id="1673741"/>
    <lineage>
        <taxon>Bacteria</taxon>
        <taxon>Pseudomonadati</taxon>
        <taxon>Pseudomonadota</taxon>
        <taxon>Gammaproteobacteria</taxon>
        <taxon>Alteromonadales</taxon>
        <taxon>Colwelliaceae</taxon>
        <taxon>Thalassotalea</taxon>
    </lineage>
</organism>
<gene>
    <name evidence="10" type="ORF">GCM10017161_00220</name>
</gene>
<keyword evidence="5" id="KW-0169">Cobalamin biosynthesis</keyword>
<dbReference type="InterPro" id="IPR004485">
    <property type="entry name" value="Cobalamin_biosynth_CobD/CbiB"/>
</dbReference>
<dbReference type="RefSeq" id="WP_189766691.1">
    <property type="nucleotide sequence ID" value="NZ_BNCK01000001.1"/>
</dbReference>
<dbReference type="Proteomes" id="UP000623842">
    <property type="component" value="Unassembled WGS sequence"/>
</dbReference>
<keyword evidence="8 9" id="KW-0472">Membrane</keyword>
<comment type="subcellular location">
    <subcellularLocation>
        <location evidence="1">Cell membrane</location>
        <topology evidence="1">Multi-pass membrane protein</topology>
    </subcellularLocation>
</comment>
<dbReference type="GO" id="GO:0048472">
    <property type="term" value="F:threonine-phosphate decarboxylase activity"/>
    <property type="evidence" value="ECO:0007669"/>
    <property type="project" value="InterPro"/>
</dbReference>
<evidence type="ECO:0000256" key="1">
    <source>
        <dbReference type="ARBA" id="ARBA00004651"/>
    </source>
</evidence>
<evidence type="ECO:0000256" key="6">
    <source>
        <dbReference type="ARBA" id="ARBA00022692"/>
    </source>
</evidence>
<sequence>MDIINNLPPLGLDIVVLLLVIAIKSLITHLSSNTGLSFFHFYCQQLSRKVNKPNNSNQQRKIAGFIACLITIVPVMIILWLFESYVELNIIWHALLLYLSLGSFGHVKAAKNISLSSQKHLKDQARQQLAPWVLRDVKQLTFLGMHKACIEMLQSRFLQHQFSIAFYFLLLGPYFALSARILIDMHHCWNLKLKTFQPFGFFANWCTQWLLWLPTRLYTTVLFLVNITRPRISKMTSFSAVIFSINNNLALAALASILNVKLGGVAMYEGEKQRAIEFNGNARMPNTDDINHAIGQLNLVKTLALGSLICIVVVLAIIPTR</sequence>
<evidence type="ECO:0000313" key="11">
    <source>
        <dbReference type="Proteomes" id="UP000623842"/>
    </source>
</evidence>
<protein>
    <submittedName>
        <fullName evidence="10">Adenosylcobinamide-phosphate synthase</fullName>
    </submittedName>
</protein>
<feature type="transmembrane region" description="Helical" evidence="9">
    <location>
        <begin position="162"/>
        <end position="182"/>
    </location>
</feature>
<feature type="transmembrane region" description="Helical" evidence="9">
    <location>
        <begin position="202"/>
        <end position="225"/>
    </location>
</feature>
<feature type="transmembrane region" description="Helical" evidence="9">
    <location>
        <begin position="88"/>
        <end position="107"/>
    </location>
</feature>
<evidence type="ECO:0000256" key="9">
    <source>
        <dbReference type="SAM" id="Phobius"/>
    </source>
</evidence>
<name>A0A919EGK7_9GAMM</name>
<evidence type="ECO:0000256" key="2">
    <source>
        <dbReference type="ARBA" id="ARBA00004953"/>
    </source>
</evidence>
<comment type="similarity">
    <text evidence="3">Belongs to the CobD/CbiB family.</text>
</comment>
<accession>A0A919EGK7</accession>
<reference evidence="10" key="1">
    <citation type="journal article" date="2014" name="Int. J. Syst. Evol. Microbiol.">
        <title>Complete genome sequence of Corynebacterium casei LMG S-19264T (=DSM 44701T), isolated from a smear-ripened cheese.</title>
        <authorList>
            <consortium name="US DOE Joint Genome Institute (JGI-PGF)"/>
            <person name="Walter F."/>
            <person name="Albersmeier A."/>
            <person name="Kalinowski J."/>
            <person name="Ruckert C."/>
        </authorList>
    </citation>
    <scope>NUCLEOTIDE SEQUENCE</scope>
    <source>
        <strain evidence="10">KCTC 42731</strain>
    </source>
</reference>
<dbReference type="PANTHER" id="PTHR34308">
    <property type="entry name" value="COBALAMIN BIOSYNTHESIS PROTEIN CBIB"/>
    <property type="match status" value="1"/>
</dbReference>
<dbReference type="GO" id="GO:0005886">
    <property type="term" value="C:plasma membrane"/>
    <property type="evidence" value="ECO:0007669"/>
    <property type="project" value="UniProtKB-SubCell"/>
</dbReference>
<keyword evidence="4" id="KW-1003">Cell membrane</keyword>
<proteinExistence type="inferred from homology"/>
<dbReference type="PANTHER" id="PTHR34308:SF1">
    <property type="entry name" value="COBALAMIN BIOSYNTHESIS PROTEIN CBIB"/>
    <property type="match status" value="1"/>
</dbReference>
<evidence type="ECO:0000256" key="8">
    <source>
        <dbReference type="ARBA" id="ARBA00023136"/>
    </source>
</evidence>
<feature type="transmembrane region" description="Helical" evidence="9">
    <location>
        <begin position="62"/>
        <end position="82"/>
    </location>
</feature>
<evidence type="ECO:0000256" key="5">
    <source>
        <dbReference type="ARBA" id="ARBA00022573"/>
    </source>
</evidence>
<comment type="caution">
    <text evidence="10">The sequence shown here is derived from an EMBL/GenBank/DDBJ whole genome shotgun (WGS) entry which is preliminary data.</text>
</comment>
<feature type="transmembrane region" description="Helical" evidence="9">
    <location>
        <begin position="14"/>
        <end position="41"/>
    </location>
</feature>
<feature type="transmembrane region" description="Helical" evidence="9">
    <location>
        <begin position="237"/>
        <end position="258"/>
    </location>
</feature>
<dbReference type="EMBL" id="BNCK01000001">
    <property type="protein sequence ID" value="GHF77212.1"/>
    <property type="molecule type" value="Genomic_DNA"/>
</dbReference>
<comment type="pathway">
    <text evidence="2">Cofactor biosynthesis; adenosylcobalamin biosynthesis.</text>
</comment>
<keyword evidence="7 9" id="KW-1133">Transmembrane helix</keyword>
<reference evidence="10" key="2">
    <citation type="submission" date="2020-09" db="EMBL/GenBank/DDBJ databases">
        <authorList>
            <person name="Sun Q."/>
            <person name="Kim S."/>
        </authorList>
    </citation>
    <scope>NUCLEOTIDE SEQUENCE</scope>
    <source>
        <strain evidence="10">KCTC 42731</strain>
    </source>
</reference>
<dbReference type="Pfam" id="PF03186">
    <property type="entry name" value="CobD_Cbib"/>
    <property type="match status" value="1"/>
</dbReference>
<feature type="transmembrane region" description="Helical" evidence="9">
    <location>
        <begin position="299"/>
        <end position="318"/>
    </location>
</feature>
<evidence type="ECO:0000256" key="3">
    <source>
        <dbReference type="ARBA" id="ARBA00006263"/>
    </source>
</evidence>